<proteinExistence type="predicted"/>
<evidence type="ECO:0000313" key="1">
    <source>
        <dbReference type="EMBL" id="AFD25838.1"/>
    </source>
</evidence>
<organism evidence="1 2">
    <name type="scientific">Deinococcus gobiensis (strain DSM 21396 / JCM 16679 / CGMCC 1.7299 / I-0)</name>
    <dbReference type="NCBI Taxonomy" id="745776"/>
    <lineage>
        <taxon>Bacteria</taxon>
        <taxon>Thermotogati</taxon>
        <taxon>Deinococcota</taxon>
        <taxon>Deinococci</taxon>
        <taxon>Deinococcales</taxon>
        <taxon>Deinococcaceae</taxon>
        <taxon>Deinococcus</taxon>
    </lineage>
</organism>
<gene>
    <name evidence="1" type="ordered locus">DGo_CA1911</name>
</gene>
<dbReference type="eggNOG" id="ENOG502ZC4E">
    <property type="taxonomic scope" value="Bacteria"/>
</dbReference>
<dbReference type="EMBL" id="CP002191">
    <property type="protein sequence ID" value="AFD25838.1"/>
    <property type="molecule type" value="Genomic_DNA"/>
</dbReference>
<dbReference type="HOGENOM" id="CLU_042758_0_0_0"/>
<accession>H8GXA9</accession>
<dbReference type="PATRIC" id="fig|745776.4.peg.1964"/>
<evidence type="ECO:0000313" key="2">
    <source>
        <dbReference type="Proteomes" id="UP000007575"/>
    </source>
</evidence>
<keyword evidence="2" id="KW-1185">Reference proteome</keyword>
<name>H8GXA9_DEIGI</name>
<reference evidence="1 2" key="1">
    <citation type="journal article" date="2012" name="PLoS ONE">
        <title>Genome sequence and transcriptome analysis of the radioresistant bacterium Deinococcus gobiensis: insights into the extreme environmental adaptations.</title>
        <authorList>
            <person name="Yuan M."/>
            <person name="Chen M."/>
            <person name="Zhang W."/>
            <person name="Lu W."/>
            <person name="Wang J."/>
            <person name="Yang M."/>
            <person name="Zhao P."/>
            <person name="Tang R."/>
            <person name="Li X."/>
            <person name="Hao Y."/>
            <person name="Zhou Z."/>
            <person name="Zhan Y."/>
            <person name="Yu H."/>
            <person name="Teng C."/>
            <person name="Yan Y."/>
            <person name="Ping S."/>
            <person name="Wang Y."/>
            <person name="Lin M."/>
        </authorList>
    </citation>
    <scope>NUCLEOTIDE SEQUENCE [LARGE SCALE GENOMIC DNA]</scope>
    <source>
        <strain evidence="1 2">I-0</strain>
    </source>
</reference>
<dbReference type="Proteomes" id="UP000007575">
    <property type="component" value="Chromosome"/>
</dbReference>
<protein>
    <submittedName>
        <fullName evidence="1">Uncharacterized protein</fullName>
    </submittedName>
</protein>
<dbReference type="KEGG" id="dgo:DGo_CA1911"/>
<sequence>MYKFTPDELAEYVGDYIRFSKNRVLKGGSAAVLEIDDYISKKRLVVKNDELESIYKSLEDIYSINGLQMHNKRYLEIPVALYSDFAKQISDSIHVGTGITYKIGPPSREYMLFLLSTAKEIPDEVLKYTLHWGHIAIPESSSTEDGDLLTVFSMTSSIVTIKLSSNRDVKQSLFTRYANSYSYEISYLTGRRCELLLNVDRIFETEKIQLHREGEPEIISAPKRMYNKELTDSYQHYLENSLVSSKYLSLYHILEHFFNKASIKETVERVRGVITKTGFSPTKEDHIRQLIAEAASNIEVNQDSRLTSKRESKALSLVISQYLSTPNQLQTLLTREEILYYSSNPVPFCDGITLDFTKNPQDFFEDCAQRIYATRNSIVHSKSENTKRYNFAKDKNALMREIPLIRTLAEIIIEEESEVIA</sequence>
<dbReference type="AlphaFoldDB" id="H8GXA9"/>
<dbReference type="RefSeq" id="WP_014685321.1">
    <property type="nucleotide sequence ID" value="NC_017790.1"/>
</dbReference>
<dbReference type="OrthoDB" id="1404948at2"/>